<dbReference type="Proteomes" id="UP000887577">
    <property type="component" value="Unplaced"/>
</dbReference>
<sequence>MVGDVDIIQTFLLFFNECEKVVRINALNLLRKFIAVDGCLTKQLQEIADIETKKMNQIGGWCPRVMYPGCDNMISSSVFARHFDTYCKKPNFRGKFCKLLLTMLEDAIKSGYWFTDEDIFRYAREMISTDPVMSEKLKEDIETNNIGILFIYSTEDWNLVQKVWEMLATQVNAQVIKTKESRRASLGAHNDYHGIIETTMEVIKRADSVTQLYLIQFCLIVYWGQSVISAARECSTFEQCLVHGMLKLVTCKEYYCK</sequence>
<keyword evidence="1" id="KW-1185">Reference proteome</keyword>
<reference evidence="2" key="1">
    <citation type="submission" date="2022-11" db="UniProtKB">
        <authorList>
            <consortium name="WormBaseParasite"/>
        </authorList>
    </citation>
    <scope>IDENTIFICATION</scope>
</reference>
<protein>
    <submittedName>
        <fullName evidence="2">Uncharacterized protein</fullName>
    </submittedName>
</protein>
<accession>A0A914YSN1</accession>
<proteinExistence type="predicted"/>
<evidence type="ECO:0000313" key="2">
    <source>
        <dbReference type="WBParaSite" id="PSU_v2.g3713.t1"/>
    </source>
</evidence>
<evidence type="ECO:0000313" key="1">
    <source>
        <dbReference type="Proteomes" id="UP000887577"/>
    </source>
</evidence>
<organism evidence="1 2">
    <name type="scientific">Panagrolaimus superbus</name>
    <dbReference type="NCBI Taxonomy" id="310955"/>
    <lineage>
        <taxon>Eukaryota</taxon>
        <taxon>Metazoa</taxon>
        <taxon>Ecdysozoa</taxon>
        <taxon>Nematoda</taxon>
        <taxon>Chromadorea</taxon>
        <taxon>Rhabditida</taxon>
        <taxon>Tylenchina</taxon>
        <taxon>Panagrolaimomorpha</taxon>
        <taxon>Panagrolaimoidea</taxon>
        <taxon>Panagrolaimidae</taxon>
        <taxon>Panagrolaimus</taxon>
    </lineage>
</organism>
<dbReference type="AlphaFoldDB" id="A0A914YSN1"/>
<name>A0A914YSN1_9BILA</name>
<dbReference type="WBParaSite" id="PSU_v2.g3713.t1">
    <property type="protein sequence ID" value="PSU_v2.g3713.t1"/>
    <property type="gene ID" value="PSU_v2.g3713"/>
</dbReference>